<evidence type="ECO:0000256" key="1">
    <source>
        <dbReference type="ARBA" id="ARBA00004370"/>
    </source>
</evidence>
<dbReference type="Gene3D" id="3.10.20.310">
    <property type="entry name" value="membrane protein fhac"/>
    <property type="match status" value="5"/>
</dbReference>
<proteinExistence type="inferred from homology"/>
<evidence type="ECO:0000313" key="10">
    <source>
        <dbReference type="EMBL" id="MBC8361962.1"/>
    </source>
</evidence>
<comment type="caution">
    <text evidence="10">The sequence shown here is derived from an EMBL/GenBank/DDBJ whole genome shotgun (WGS) entry which is preliminary data.</text>
</comment>
<evidence type="ECO:0000259" key="9">
    <source>
        <dbReference type="PROSITE" id="PS51779"/>
    </source>
</evidence>
<feature type="domain" description="POTRA" evidence="9">
    <location>
        <begin position="396"/>
        <end position="474"/>
    </location>
</feature>
<keyword evidence="7" id="KW-0998">Cell outer membrane</keyword>
<keyword evidence="6" id="KW-0472">Membrane</keyword>
<dbReference type="InterPro" id="IPR023707">
    <property type="entry name" value="OM_assembly_BamA"/>
</dbReference>
<evidence type="ECO:0000256" key="8">
    <source>
        <dbReference type="NCBIfam" id="TIGR03303"/>
    </source>
</evidence>
<feature type="domain" description="POTRA" evidence="9">
    <location>
        <begin position="227"/>
        <end position="304"/>
    </location>
</feature>
<keyword evidence="4" id="KW-0732">Signal</keyword>
<protein>
    <recommendedName>
        <fullName evidence="8">Outer membrane protein assembly factor BamA</fullName>
    </recommendedName>
</protein>
<evidence type="ECO:0000256" key="4">
    <source>
        <dbReference type="ARBA" id="ARBA00022729"/>
    </source>
</evidence>
<sequence>MMRRLILLVIAVFWMVPQTASALKTVRVAVLPFEIHSMKDLAYMEAEISGIIKKQLQQAGSVVVDLELAPESLQAAMARGIDGIRNLGVQHGVDYVVWGSLTWIGQQFSMDAKMIETFGEAPPHVFFVEGKSIENLLGNVKELTDKIVMKLFKREKIAEVLIKGNKRIESDAIKRVIKTAPGDIMLAKSLSDDLKSVYSMGYFDDIRIEAEDGPEGKIIIFAVKEKPTVRKVRLEGNRHIKDEDIQGVLNIRTGSILNINKIRDSVKHIEDLYKGKNYQNIKVAYKIEQLEHNQTDLEFIITEGEKISIKSIIFEGNNACTDKKLKKKMETSEKGFFSWLTSSGDLKMEVLDQDIAKLAAFYHNNGYIQAKMGEPQIEFKEEWIYITIKVDEGPRFEVGDVNITGDLIFPKEQLLEKLKITKETFFNREVVRNDVLALTDFYADEGYAYAEVTPLVDKDINKLKVNIIYDVKKNKQVYFEAILISGNTKTRDKVIRRELKVYEQELHKGKALKRSVRNLHRLDYFEDIKVNTSKGSAEDKMVLKIDVTEKPTGAFTFGGGYSSVESAFFMVSVSQRNLFGLGQTLELKAELGGRTTRYNISFTEPWLFDIPLSAGFDLYKWETDYDTYDKDSVGGAVRFGYPVFDYTRAYISYEYENSDINNITFDAPDSIWELEGTNVTSSTTARLRYDSTNNLFNATEGSEHSTSVQYAGLGGAIGFTKFLAETGWYIPLVKDLVGFLHGKTGYVMKHSGKILPDWERFYLGGINSLRGYGWRDIGPTAINKNGYVTKIGGDKFIQINVELKHPLLKDQGLYGVVFFDAGNVYDNSESFDLSNLRKSTGIGFRWYSPIGPLRLEYGYRLDTKEGEEKGGRWEFTMGGAF</sequence>
<dbReference type="Pfam" id="PF01103">
    <property type="entry name" value="Omp85"/>
    <property type="match status" value="1"/>
</dbReference>
<accession>A0A8J6NTF2</accession>
<dbReference type="PROSITE" id="PS51779">
    <property type="entry name" value="POTRA"/>
    <property type="match status" value="4"/>
</dbReference>
<dbReference type="InterPro" id="IPR000184">
    <property type="entry name" value="Bac_surfAg_D15"/>
</dbReference>
<dbReference type="NCBIfam" id="TIGR03303">
    <property type="entry name" value="OM_YaeT"/>
    <property type="match status" value="1"/>
</dbReference>
<dbReference type="Gene3D" id="2.40.160.50">
    <property type="entry name" value="membrane protein fhac: a member of the omp85/tpsb transporter family"/>
    <property type="match status" value="1"/>
</dbReference>
<feature type="domain" description="POTRA" evidence="9">
    <location>
        <begin position="477"/>
        <end position="550"/>
    </location>
</feature>
<evidence type="ECO:0000256" key="5">
    <source>
        <dbReference type="ARBA" id="ARBA00022737"/>
    </source>
</evidence>
<dbReference type="HAMAP" id="MF_01430">
    <property type="entry name" value="OM_assembly_BamA"/>
    <property type="match status" value="1"/>
</dbReference>
<evidence type="ECO:0000256" key="7">
    <source>
        <dbReference type="ARBA" id="ARBA00023237"/>
    </source>
</evidence>
<evidence type="ECO:0000313" key="11">
    <source>
        <dbReference type="Proteomes" id="UP000603434"/>
    </source>
</evidence>
<evidence type="ECO:0000256" key="6">
    <source>
        <dbReference type="ARBA" id="ARBA00023136"/>
    </source>
</evidence>
<dbReference type="Proteomes" id="UP000603434">
    <property type="component" value="Unassembled WGS sequence"/>
</dbReference>
<dbReference type="InterPro" id="IPR034746">
    <property type="entry name" value="POTRA"/>
</dbReference>
<name>A0A8J6NTF2_9BACT</name>
<dbReference type="AlphaFoldDB" id="A0A8J6NTF2"/>
<gene>
    <name evidence="10" type="primary">bamA</name>
    <name evidence="10" type="ORF">H8E23_11240</name>
</gene>
<dbReference type="PANTHER" id="PTHR12815">
    <property type="entry name" value="SORTING AND ASSEMBLY MACHINERY SAMM50 PROTEIN FAMILY MEMBER"/>
    <property type="match status" value="1"/>
</dbReference>
<dbReference type="GO" id="GO:0009279">
    <property type="term" value="C:cell outer membrane"/>
    <property type="evidence" value="ECO:0007669"/>
    <property type="project" value="UniProtKB-UniRule"/>
</dbReference>
<evidence type="ECO:0000256" key="2">
    <source>
        <dbReference type="ARBA" id="ARBA00022452"/>
    </source>
</evidence>
<evidence type="ECO:0000256" key="3">
    <source>
        <dbReference type="ARBA" id="ARBA00022692"/>
    </source>
</evidence>
<dbReference type="InterPro" id="IPR010827">
    <property type="entry name" value="BamA/TamA_POTRA"/>
</dbReference>
<dbReference type="PANTHER" id="PTHR12815:SF47">
    <property type="entry name" value="TRANSLOCATION AND ASSEMBLY MODULE SUBUNIT TAMA"/>
    <property type="match status" value="1"/>
</dbReference>
<dbReference type="EMBL" id="JACNJH010000161">
    <property type="protein sequence ID" value="MBC8361962.1"/>
    <property type="molecule type" value="Genomic_DNA"/>
</dbReference>
<keyword evidence="2" id="KW-1134">Transmembrane beta strand</keyword>
<feature type="domain" description="POTRA" evidence="9">
    <location>
        <begin position="155"/>
        <end position="226"/>
    </location>
</feature>
<keyword evidence="5" id="KW-0677">Repeat</keyword>
<organism evidence="10 11">
    <name type="scientific">Candidatus Desulfatibia profunda</name>
    <dbReference type="NCBI Taxonomy" id="2841695"/>
    <lineage>
        <taxon>Bacteria</taxon>
        <taxon>Pseudomonadati</taxon>
        <taxon>Thermodesulfobacteriota</taxon>
        <taxon>Desulfobacteria</taxon>
        <taxon>Desulfobacterales</taxon>
        <taxon>Desulfobacterales incertae sedis</taxon>
        <taxon>Candidatus Desulfatibia</taxon>
    </lineage>
</organism>
<reference evidence="10 11" key="1">
    <citation type="submission" date="2020-08" db="EMBL/GenBank/DDBJ databases">
        <title>Bridging the membrane lipid divide: bacteria of the FCB group superphylum have the potential to synthesize archaeal ether lipids.</title>
        <authorList>
            <person name="Villanueva L."/>
            <person name="Von Meijenfeldt F.A.B."/>
            <person name="Westbye A.B."/>
            <person name="Yadav S."/>
            <person name="Hopmans E.C."/>
            <person name="Dutilh B.E."/>
            <person name="Sinninghe Damste J.S."/>
        </authorList>
    </citation>
    <scope>NUCLEOTIDE SEQUENCE [LARGE SCALE GENOMIC DNA]</scope>
    <source>
        <strain evidence="10">NIOZ-UU30</strain>
    </source>
</reference>
<keyword evidence="3" id="KW-0812">Transmembrane</keyword>
<comment type="subcellular location">
    <subcellularLocation>
        <location evidence="1">Membrane</location>
    </subcellularLocation>
</comment>
<dbReference type="InterPro" id="IPR039910">
    <property type="entry name" value="D15-like"/>
</dbReference>
<dbReference type="Pfam" id="PF07244">
    <property type="entry name" value="POTRA"/>
    <property type="match status" value="5"/>
</dbReference>
<dbReference type="GO" id="GO:0071709">
    <property type="term" value="P:membrane assembly"/>
    <property type="evidence" value="ECO:0007669"/>
    <property type="project" value="InterPro"/>
</dbReference>
<dbReference type="PIRSF" id="PIRSF006076">
    <property type="entry name" value="OM_assembly_OMP85"/>
    <property type="match status" value="1"/>
</dbReference>